<dbReference type="InterPro" id="IPR002184">
    <property type="entry name" value="7TM_GPCR_serpentine_rcpt_Srb"/>
</dbReference>
<feature type="transmembrane region" description="Helical" evidence="6">
    <location>
        <begin position="158"/>
        <end position="182"/>
    </location>
</feature>
<keyword evidence="8" id="KW-1185">Reference proteome</keyword>
<protein>
    <submittedName>
        <fullName evidence="7">Uncharacterized protein</fullName>
    </submittedName>
</protein>
<keyword evidence="4 6" id="KW-1133">Transmembrane helix</keyword>
<evidence type="ECO:0000256" key="2">
    <source>
        <dbReference type="ARBA" id="ARBA00006860"/>
    </source>
</evidence>
<evidence type="ECO:0000256" key="3">
    <source>
        <dbReference type="ARBA" id="ARBA00022692"/>
    </source>
</evidence>
<evidence type="ECO:0000256" key="4">
    <source>
        <dbReference type="ARBA" id="ARBA00022989"/>
    </source>
</evidence>
<dbReference type="Pfam" id="PF10292">
    <property type="entry name" value="7TM_GPCR_Srab"/>
    <property type="match status" value="1"/>
</dbReference>
<feature type="transmembrane region" description="Helical" evidence="6">
    <location>
        <begin position="121"/>
        <end position="146"/>
    </location>
</feature>
<reference evidence="7 8" key="1">
    <citation type="submission" date="2013-05" db="EMBL/GenBank/DDBJ databases">
        <title>Draft genome of the parasitic nematode Anyclostoma ceylanicum.</title>
        <authorList>
            <person name="Mitreva M."/>
        </authorList>
    </citation>
    <scope>NUCLEOTIDE SEQUENCE [LARGE SCALE GENOMIC DNA]</scope>
</reference>
<name>A0A0D6M7K1_9BILA</name>
<dbReference type="Proteomes" id="UP000054495">
    <property type="component" value="Unassembled WGS sequence"/>
</dbReference>
<sequence>MMMCHIVRQLQRKRQACRAITIPHIYPSIKVTFKELPSLYSLSAQADYVEHIKTSTPESISVMSSRLKLISGIWLLSHDYISAFHFSMAAPKAFDGLSKDLSDSDRLELCKMYGTDVVTFIWYRTVQVIWIFIAGIAIFNVSRVYFRYIKSSKLHTNIQILLTLFMFSAVLINTTFIVAQAYQFTLSFVFGEPCDVFLPRTFYIIFNICYGFFTELYLLSKATMIIERSLATIYSSCYEHMKSLPGFLGAIISGDCVRVKGSSVICRGGWLD</sequence>
<dbReference type="InterPro" id="IPR019408">
    <property type="entry name" value="7TM_GPCR_serpentine_rcpt_Srab"/>
</dbReference>
<evidence type="ECO:0000313" key="7">
    <source>
        <dbReference type="EMBL" id="EPB75837.1"/>
    </source>
</evidence>
<evidence type="ECO:0000256" key="5">
    <source>
        <dbReference type="ARBA" id="ARBA00023136"/>
    </source>
</evidence>
<comment type="similarity">
    <text evidence="2">Belongs to the nematode receptor-like protein srb family.</text>
</comment>
<dbReference type="EMBL" id="KE124886">
    <property type="protein sequence ID" value="EPB75837.1"/>
    <property type="molecule type" value="Genomic_DNA"/>
</dbReference>
<dbReference type="GO" id="GO:0004888">
    <property type="term" value="F:transmembrane signaling receptor activity"/>
    <property type="evidence" value="ECO:0007669"/>
    <property type="project" value="InterPro"/>
</dbReference>
<evidence type="ECO:0000313" key="8">
    <source>
        <dbReference type="Proteomes" id="UP000054495"/>
    </source>
</evidence>
<comment type="subcellular location">
    <subcellularLocation>
        <location evidence="1">Membrane</location>
        <topology evidence="1">Multi-pass membrane protein</topology>
    </subcellularLocation>
</comment>
<feature type="transmembrane region" description="Helical" evidence="6">
    <location>
        <begin position="202"/>
        <end position="219"/>
    </location>
</feature>
<evidence type="ECO:0000256" key="1">
    <source>
        <dbReference type="ARBA" id="ARBA00004141"/>
    </source>
</evidence>
<dbReference type="AlphaFoldDB" id="A0A0D6M7K1"/>
<dbReference type="GO" id="GO:0007606">
    <property type="term" value="P:sensory perception of chemical stimulus"/>
    <property type="evidence" value="ECO:0007669"/>
    <property type="project" value="InterPro"/>
</dbReference>
<dbReference type="PANTHER" id="PTHR31216:SF11">
    <property type="entry name" value="SERPENTINE RECEPTOR CLASS BETA-16-RELATED"/>
    <property type="match status" value="1"/>
</dbReference>
<dbReference type="PANTHER" id="PTHR31216">
    <property type="entry name" value="SERPENTINE RECEPTOR CLASS BETA-1-RELATED-RELATED"/>
    <property type="match status" value="1"/>
</dbReference>
<accession>A0A0D6M7K1</accession>
<dbReference type="GO" id="GO:0016020">
    <property type="term" value="C:membrane"/>
    <property type="evidence" value="ECO:0007669"/>
    <property type="project" value="UniProtKB-SubCell"/>
</dbReference>
<evidence type="ECO:0000256" key="6">
    <source>
        <dbReference type="SAM" id="Phobius"/>
    </source>
</evidence>
<keyword evidence="5 6" id="KW-0472">Membrane</keyword>
<gene>
    <name evidence="7" type="ORF">ANCCEY_05077</name>
</gene>
<organism evidence="7 8">
    <name type="scientific">Ancylostoma ceylanicum</name>
    <dbReference type="NCBI Taxonomy" id="53326"/>
    <lineage>
        <taxon>Eukaryota</taxon>
        <taxon>Metazoa</taxon>
        <taxon>Ecdysozoa</taxon>
        <taxon>Nematoda</taxon>
        <taxon>Chromadorea</taxon>
        <taxon>Rhabditida</taxon>
        <taxon>Rhabditina</taxon>
        <taxon>Rhabditomorpha</taxon>
        <taxon>Strongyloidea</taxon>
        <taxon>Ancylostomatidae</taxon>
        <taxon>Ancylostomatinae</taxon>
        <taxon>Ancylostoma</taxon>
    </lineage>
</organism>
<keyword evidence="3 6" id="KW-0812">Transmembrane</keyword>
<proteinExistence type="inferred from homology"/>